<feature type="region of interest" description="Disordered" evidence="5">
    <location>
        <begin position="3723"/>
        <end position="3744"/>
    </location>
</feature>
<organism evidence="7 8">
    <name type="scientific">Massarina eburnea CBS 473.64</name>
    <dbReference type="NCBI Taxonomy" id="1395130"/>
    <lineage>
        <taxon>Eukaryota</taxon>
        <taxon>Fungi</taxon>
        <taxon>Dikarya</taxon>
        <taxon>Ascomycota</taxon>
        <taxon>Pezizomycotina</taxon>
        <taxon>Dothideomycetes</taxon>
        <taxon>Pleosporomycetidae</taxon>
        <taxon>Pleosporales</taxon>
        <taxon>Massarineae</taxon>
        <taxon>Massarinaceae</taxon>
        <taxon>Massarina</taxon>
    </lineage>
</organism>
<dbReference type="InterPro" id="IPR001242">
    <property type="entry name" value="Condensation_dom"/>
</dbReference>
<evidence type="ECO:0000313" key="7">
    <source>
        <dbReference type="EMBL" id="KAF2636555.1"/>
    </source>
</evidence>
<dbReference type="FunFam" id="3.30.559.30:FF:000003">
    <property type="entry name" value="Nonribosomal peptide synthase SidD"/>
    <property type="match status" value="2"/>
</dbReference>
<dbReference type="Pfam" id="PF00501">
    <property type="entry name" value="AMP-binding"/>
    <property type="match status" value="4"/>
</dbReference>
<dbReference type="PROSITE" id="PS50075">
    <property type="entry name" value="CARRIER"/>
    <property type="match status" value="5"/>
</dbReference>
<gene>
    <name evidence="7" type="ORF">P280DRAFT_510498</name>
</gene>
<keyword evidence="3" id="KW-0436">Ligase</keyword>
<dbReference type="Gene3D" id="1.10.1200.10">
    <property type="entry name" value="ACP-like"/>
    <property type="match status" value="5"/>
</dbReference>
<protein>
    <submittedName>
        <fullName evidence="7">Acetyl-CoA synthetase-like protein</fullName>
    </submittedName>
</protein>
<reference evidence="7" key="1">
    <citation type="journal article" date="2020" name="Stud. Mycol.">
        <title>101 Dothideomycetes genomes: a test case for predicting lifestyles and emergence of pathogens.</title>
        <authorList>
            <person name="Haridas S."/>
            <person name="Albert R."/>
            <person name="Binder M."/>
            <person name="Bloem J."/>
            <person name="Labutti K."/>
            <person name="Salamov A."/>
            <person name="Andreopoulos B."/>
            <person name="Baker S."/>
            <person name="Barry K."/>
            <person name="Bills G."/>
            <person name="Bluhm B."/>
            <person name="Cannon C."/>
            <person name="Castanera R."/>
            <person name="Culley D."/>
            <person name="Daum C."/>
            <person name="Ezra D."/>
            <person name="Gonzalez J."/>
            <person name="Henrissat B."/>
            <person name="Kuo A."/>
            <person name="Liang C."/>
            <person name="Lipzen A."/>
            <person name="Lutzoni F."/>
            <person name="Magnuson J."/>
            <person name="Mondo S."/>
            <person name="Nolan M."/>
            <person name="Ohm R."/>
            <person name="Pangilinan J."/>
            <person name="Park H.-J."/>
            <person name="Ramirez L."/>
            <person name="Alfaro M."/>
            <person name="Sun H."/>
            <person name="Tritt A."/>
            <person name="Yoshinaga Y."/>
            <person name="Zwiers L.-H."/>
            <person name="Turgeon B."/>
            <person name="Goodwin S."/>
            <person name="Spatafora J."/>
            <person name="Crous P."/>
            <person name="Grigoriev I."/>
        </authorList>
    </citation>
    <scope>NUCLEOTIDE SEQUENCE</scope>
    <source>
        <strain evidence="7">CBS 473.64</strain>
    </source>
</reference>
<dbReference type="SUPFAM" id="SSF47336">
    <property type="entry name" value="ACP-like"/>
    <property type="match status" value="5"/>
</dbReference>
<evidence type="ECO:0000256" key="5">
    <source>
        <dbReference type="SAM" id="MobiDB-lite"/>
    </source>
</evidence>
<dbReference type="InterPro" id="IPR045851">
    <property type="entry name" value="AMP-bd_C_sf"/>
</dbReference>
<evidence type="ECO:0000256" key="4">
    <source>
        <dbReference type="ARBA" id="ARBA00029454"/>
    </source>
</evidence>
<sequence length="4909" mass="542240">MTIPSNYSHRLARERTTLASITTLHQSGSQRRPIMDFLSKSLKKEELERFWSWNTPLPEPVHESVHHIIRRQIKDYPASTAIHAWDGSFTYSELDALSTTVAKKLIRLEIEKRSIVALCFEKSKWMPVAMLGVIKAGYAAIALDTTQPDARLKAISQQAQPSAILCSTTAFERARKLGTMPILQINNAVAENDQDDASLPTVTPSDIVYITFTSGTTGTPKGACISHSNVASAVHYQGQQLGFHRHVRVYDFAPYSFDVAWSNFLHTLCAGGCLCIPREDDMVSDLYTSISTFEATLINITPTILRTIEKIPQTLQTVLLSGEMPYQENITKWARHVRLLNTYGPSECTFKCAFALLDPSSTERPDIGKGVGFATWIVDPQDSNNLVAPGEVGELCLEGPLVGEGYLNDSEKSAMAFIQDPEWLTTGSNSRPGRTGRVYKTGDLAKFKDDGRIMFIGRKDSQVKIRGQRVELGDVEHHVRACLARDNTIIAEAIQARDSQTVSLAVFIQTPKADRRDLKLALAPLTEKLSSVLPGFMIPSIYIPITEVPLASTGKVDRRSLRKMGSEHSWKELAQLQSTILPVSEHREPSTPAERALREAWADVLRIDPTHIGVTNNFFEKGGDSVSAMIVVGRLRAKGWSLTVGGILSAPKLVDMALRMAPLGAKAKEIVTPFSLLIGTNDEDQVRKQVSKLCGIEPGDIVDVFPCTPFQQGILALSAKESKSDYVSRTIFDLPPDCDIYRLEKSWKVTVQHIPILSTRIVDVPGEGLVQTTTRLPILLESYSEMESINGSRELMGLGTPLCRVGIVRDAADTIHLILHMHHAIFDGWITSLILDSIETTYKNESASLHLAPFQPFVKYLSTLPENEASEFWQRHLSNSEAVVFPSPKYTPGTKMDYDHQISGIEWPRHTLSASRTAILGAALSLLLSTYTNSSDIIFGAVMSGRDVTVPGIDTMAAPTIATIPVRVVTTRAQTVQDLILQIQDLTLGSTRHHQFGLHNIRRISPEMEEASQFELLLVVQPPSQRRLPGKDPLFARVDSRSLGLSMFNSYAMMMQCQLQESGVELNINFDSGAIGEREVARFASQFENALRQLCAGENANVPISDISTITDSDLDSIWAWNKTVPKAANVPVHETIAAIAITHPESIAVSSWDMSVSYRQLDELSTSLAICLRERGVVTGDTVVLCFEKSAWMPVAMLATLKAGATALPISYVAVTGRAKNLVGGLNPTLVLASSASHDSSFDGLVPVLRVDVELGTDRKEIIRHNFRTAMTDPAVILFSSGSTGAPKGILWSHTALAGNVSALIESFGLGSASRVFQFANYEFDVATLEILSTLSVGGCLCIPSESDRLNKLAGAINDAHANFINLTPSILDALTPHSVTSLKTVVVSGEKLPAKTVSRWIDHLDALYNWYGPAESSVLTSVRIEKDTWKVGAIGHNAGALTWLVDPNDPDRLAPIGAVAELYSEGPILADGYVGNDKSQPSPFFSPLWLLQGHIQTSGRRARVYRTGDLVKYDREGGLVFLGRCVDAERKLRGHRVDLADIEHHARSFLAKTSNFRVVAEIFSSGDAHGVLALFYSLHDLTNGSAPAEKDTSSDIPLPVEQLEDHLKDVLPSYTVPSMYIPVEQFPMTLTAKIDRRRLREIASSYSSDQLVAMRPLRRQSRKPNTAIEFQLLDLWSTVIHIEPSAICVDDHFLRLGGDSISAMRLVAAARAHDILLTVAEVFEFPQLAKMAQVARVSDSASLDVHVDPFSLLQTSLGAKEAVSYAAQECGVSKSNIEDIYPCTPLQEGLLAMTVRRPGQYVSRSVLPLQDGIDPRELRDAWNATVQKLPILRSRIVDFPDVGLLQVVLHVDSVPWICASDLEKYLREDEDMTMGLATTLCRVALIDRNLVLTIHHSTYDGVALARILSEIESSYFNETAKSVTPFQHFIRYNLNHGEEATVDYWKTQLCTSQPHPFPTLPSPTYEPQASETIQSSIDLTWARSGATPSAVIRSAWALITARATRSANVIYGTVVNGRQGNMSGIENVVGPTISTVPITACVNRSDSVHNFIQRTQEQATRMITYEQYGLRNIQRAVGDTHSSLFQTLLVVQPKANGPGLDEETRLFKARTFASNTNTHGVDPFSTYALTVVCTLMDTGLKVTANFDGEILGRKQAQYLLRQFEIYLCQLCTVDASTKLGDLGNGSEDEFEDTWAHKSEAIQDHMPLLAEARSQEPTTPEEKILARLWSQILQFNVHAISTDLNFFHIGDSISAMRLSGLARKHGLSLSVGDMFKFPRLGDMAKKMVARVDVGEYDVPPFSLMNPSPDLEVAASLCGVDLDDIEDLFPCTPLQEGLLALTSKRTGDYVGFDVYELSPDIDIKRFKNAWESVVSAIPILRACIIHLPGYGLTTATIKDAPCWSQAATLDTLLKEGSMEFGLGSPLMRCALCAETRTFTLIMHHAIYDGFTAPTIFKMLVNIYEGTHVTSPTPFQRFIKHVKEVDQEAESQYWISQFGKLEATQYPTLRSVTYHPKADTIINHVVKDIDWRMYVAPSSTIVRAAWAVVISRYTSSSDVVFGAISSGRKASVPGIESIVGPTIATVPIRIKIGSEMTVVEFLQNVQDQEAEMTTWEQTGLSRIRRISDEAQMACRFQSLLIVQPKDDSGNECDLFLPRRRTEPDRISAFASYALTFICTPESDGLRVEASFDSNVLSVATMERLVRHFEQVVRQLSSQVAMDKRVDDITMITNKELGEMWSWNPKPPVIEGKTIPDLFRDVVQKHPDHTAVDAWDGCLTYTELDQLSTAFARRLSSNGLKENEIIPMCFEKSVWVPVATMGVWKAGGATLMLDPSMPRNRIDLIMDQVSAQLIISSRYYANFASGLAPVSLVLDHASKSQLEKDSNSILTQGAKQDTLLYAVFTSGSTGVPKGCLMTHHNFVNAIHQQRGVFKLDRTSRVYTFSSYTFDAAYLDILHGLCNGSTLCVPNENERKDDLMDSVNRFHATYLCVTPSTARLIDPADTSFLRHMFLVGEAITQEDVARWLPYPEVIVTNYYGPAECTGGTVAWAASSAMRADPHTKLKIGEGAGCATWIVDVSSADQLVPVGTVGELVLEGPLVGAGYIDIANNTAFVKDPPWLLKGHGKTSGRCARLYRTGDLVKYDPADGSIIFVKRKDTQIKLRGQRIELAEIEHHVRQAFKSIARFENVQVIVEVIVPKITGRDTLIAFVEWNEPSIDTVTLNSDLDFRLSDSLPAYMIPNLYKVLPHIPLNGSGKTDRRKLRHIGSKLTLDELRGPESSSTNSQPITDTEHRLRALWAESLDMEASELNTTSSFLHYGDSISAMRLAALARKQNIALPVATILLHPRLSEMAKMVNSTPAINGSRGLRTRDSQSISKTADDVQDTKVYVARQCEIDASLIEDVFPCTAVQKSLIAVTEKQPGDYVARLLFDLKKDVNVDLLRKAWEDVNWSAAPILRCRLVVVPNEGLVQAQIKEPISWDSWDSSKDLDEYLEHDRTKPMGLSTPLARVAVAGNCCVLTIHHAIYDGHSIKLLMQEVTKAYAGKYTSGAALSFKSLIQHLRSIDKNEEKDFWRKQFAGAQSVLFPTLPSEDYQPNAQSTVHCTVRDLSWPRGDFTASTVIRTAWSILAARYTDSNDVTFGVLVTGRQTSVPGIENLVAPLIAALPVRVSFHPEQSTQSLLSQNQKQAIEMIPYEHSDLQEIRRIDPDSDRGSRFSTLLIVQPASGQSDLSDESPFHNDAEPRSASKGLGGFNPHALMIMCELVGSSGIRIEMNFDLNIIDVAQMDRIVVQFEHVLRQLCTSQAQQIKNVETVSQQDLNELWTWNANVPETDSSCVHDQISATARKQTFAPAICAWDGDLSYSELERCSNWLAHKLIQLGAKPGTIIPLCLEKSRWHAVAAIGVIKAGAACVSVDTSQPEGRLRSIVNQIKPDFVLASANTESLAGRLSEAKVVVLDGKLLNSAPNTTEAMLPKVRPMDTLYVVFTSGSTGTPKGVVTTHANFSSAAMHQNEALHVRPGTRVYDFVSYSFDVSWSNTLNTLIRGGCLCVPSEWERRNDIPSSLTRMKANYVYFTPSVAASLDPKSMPGIRTLAMGGEPIPTSEVARWKQCDNIIGIYGPAECAQALSITPLTVTTKGKHVGHSFGALTWLVEPDRPDRLAAIGTVGELMIEGPAVSVGYFSDKRRTEAVYLSNPSWLTAGLPDFHLGRHGKLYKTGDLLRYNSDGSLTFVGRKDGLIKLRGQRVELNEVEFHVQKMLNDPSQIEGVAAEVITPRNGKSPILAVFLSLAKKVDVSGTAKINGTVREDYIASNDHARLSLAMRGMESKLSGQIPQYMIPGAYILVDMIPMTTTNKTDRRALREIGNAKTLEDLVIESRFHTSKERTILTPMEKILRSLWASVLGVDAEEIDGESSFLRVGGESISAMRLVAAANDEGISLSVADIFKAPRLSELAMRAKPLEKAQKLIPKLFSLPQTNDTSAFIHQYVATVLDSAYSIGDVRDVVPVTDFQVQAITDALQEPPSRWAHWVIDLGPDVDIARLRRSCEELVRNYDILRTVFIEAERRYWQVFLARHEPEFETFECRDKTVSCSSFVDNVCAEDLRRKRVLGHSFICFMAIKHHSGEYKLIFRISHALFDGYSWPQVLSTLAGLYSNDSITKPTSAFAQYIAWKEENKQASLEHWSRRLHASTPLSWAAPACVPLKGTSHTETSNRIRLSRTISAPQLHIHEDVSPATVFHAACAIALSEQFHQTDLVFGRLVTGRAMLPAALQNVVGPTMTEVPIRVSLIAGASPTPALASMARQLQADFIEDSKHEAAGMVEIIKSCTDWPKQVHDFGWRTAFQQEEEGSFIFAGEKRTVGWYERELLPRDRPEVYATPVDGRLLLEFEGDGRVISEGKAQEFLERLRSILG</sequence>
<feature type="domain" description="Carrier" evidence="6">
    <location>
        <begin position="3284"/>
        <end position="3359"/>
    </location>
</feature>
<feature type="compositionally biased region" description="Basic and acidic residues" evidence="5">
    <location>
        <begin position="3733"/>
        <end position="3743"/>
    </location>
</feature>
<dbReference type="GO" id="GO:0031177">
    <property type="term" value="F:phosphopantetheine binding"/>
    <property type="evidence" value="ECO:0007669"/>
    <property type="project" value="InterPro"/>
</dbReference>
<dbReference type="SUPFAM" id="SSF52777">
    <property type="entry name" value="CoA-dependent acyltransferases"/>
    <property type="match status" value="10"/>
</dbReference>
<dbReference type="OrthoDB" id="416786at2759"/>
<keyword evidence="8" id="KW-1185">Reference proteome</keyword>
<dbReference type="SUPFAM" id="SSF56801">
    <property type="entry name" value="Acetyl-CoA synthetase-like"/>
    <property type="match status" value="4"/>
</dbReference>
<feature type="domain" description="Carrier" evidence="6">
    <location>
        <begin position="2217"/>
        <end position="2292"/>
    </location>
</feature>
<keyword evidence="1" id="KW-0596">Phosphopantetheine</keyword>
<dbReference type="Proteomes" id="UP000799753">
    <property type="component" value="Unassembled WGS sequence"/>
</dbReference>
<dbReference type="EMBL" id="MU006798">
    <property type="protein sequence ID" value="KAF2636555.1"/>
    <property type="molecule type" value="Genomic_DNA"/>
</dbReference>
<evidence type="ECO:0000259" key="6">
    <source>
        <dbReference type="PROSITE" id="PS50075"/>
    </source>
</evidence>
<accession>A0A6A6RN10</accession>
<dbReference type="Pfam" id="PF00550">
    <property type="entry name" value="PP-binding"/>
    <property type="match status" value="5"/>
</dbReference>
<feature type="domain" description="Carrier" evidence="6">
    <location>
        <begin position="588"/>
        <end position="664"/>
    </location>
</feature>
<dbReference type="InterPro" id="IPR042099">
    <property type="entry name" value="ANL_N_sf"/>
</dbReference>
<keyword evidence="2" id="KW-0597">Phosphoprotein</keyword>
<proteinExistence type="inferred from homology"/>
<dbReference type="GO" id="GO:0043041">
    <property type="term" value="P:amino acid activation for nonribosomal peptide biosynthetic process"/>
    <property type="evidence" value="ECO:0007669"/>
    <property type="project" value="TreeGrafter"/>
</dbReference>
<dbReference type="InterPro" id="IPR020845">
    <property type="entry name" value="AMP-binding_CS"/>
</dbReference>
<dbReference type="InterPro" id="IPR006162">
    <property type="entry name" value="Ppantetheine_attach_site"/>
</dbReference>
<dbReference type="NCBIfam" id="TIGR01733">
    <property type="entry name" value="AA-adenyl-dom"/>
    <property type="match status" value="2"/>
</dbReference>
<evidence type="ECO:0000313" key="8">
    <source>
        <dbReference type="Proteomes" id="UP000799753"/>
    </source>
</evidence>
<dbReference type="CDD" id="cd19545">
    <property type="entry name" value="FUM14_C_NRPS-like"/>
    <property type="match status" value="4"/>
</dbReference>
<dbReference type="Pfam" id="PF00668">
    <property type="entry name" value="Condensation"/>
    <property type="match status" value="5"/>
</dbReference>
<dbReference type="NCBIfam" id="NF003417">
    <property type="entry name" value="PRK04813.1"/>
    <property type="match status" value="4"/>
</dbReference>
<dbReference type="InterPro" id="IPR036736">
    <property type="entry name" value="ACP-like_sf"/>
</dbReference>
<dbReference type="GO" id="GO:0016874">
    <property type="term" value="F:ligase activity"/>
    <property type="evidence" value="ECO:0007669"/>
    <property type="project" value="UniProtKB-KW"/>
</dbReference>
<dbReference type="Gene3D" id="3.30.559.10">
    <property type="entry name" value="Chloramphenicol acetyltransferase-like domain"/>
    <property type="match status" value="5"/>
</dbReference>
<dbReference type="CDD" id="cd05918">
    <property type="entry name" value="A_NRPS_SidN3_like"/>
    <property type="match status" value="4"/>
</dbReference>
<dbReference type="PANTHER" id="PTHR45527">
    <property type="entry name" value="NONRIBOSOMAL PEPTIDE SYNTHETASE"/>
    <property type="match status" value="1"/>
</dbReference>
<dbReference type="Gene3D" id="3.30.300.30">
    <property type="match status" value="4"/>
</dbReference>
<feature type="domain" description="Carrier" evidence="6">
    <location>
        <begin position="4383"/>
        <end position="4459"/>
    </location>
</feature>
<dbReference type="SMART" id="SM00823">
    <property type="entry name" value="PKS_PP"/>
    <property type="match status" value="3"/>
</dbReference>
<dbReference type="GO" id="GO:0005737">
    <property type="term" value="C:cytoplasm"/>
    <property type="evidence" value="ECO:0007669"/>
    <property type="project" value="TreeGrafter"/>
</dbReference>
<feature type="domain" description="Carrier" evidence="6">
    <location>
        <begin position="1665"/>
        <end position="1741"/>
    </location>
</feature>
<dbReference type="InterPro" id="IPR023213">
    <property type="entry name" value="CAT-like_dom_sf"/>
</dbReference>
<dbReference type="InterPro" id="IPR009081">
    <property type="entry name" value="PP-bd_ACP"/>
</dbReference>
<dbReference type="PANTHER" id="PTHR45527:SF1">
    <property type="entry name" value="FATTY ACID SYNTHASE"/>
    <property type="match status" value="1"/>
</dbReference>
<dbReference type="InterPro" id="IPR010071">
    <property type="entry name" value="AA_adenyl_dom"/>
</dbReference>
<dbReference type="Gene3D" id="3.30.559.30">
    <property type="entry name" value="Nonribosomal peptide synthetase, condensation domain"/>
    <property type="match status" value="5"/>
</dbReference>
<dbReference type="InterPro" id="IPR000873">
    <property type="entry name" value="AMP-dep_synth/lig_dom"/>
</dbReference>
<dbReference type="Gene3D" id="3.40.50.12780">
    <property type="entry name" value="N-terminal domain of ligase-like"/>
    <property type="match status" value="4"/>
</dbReference>
<dbReference type="GO" id="GO:0044550">
    <property type="term" value="P:secondary metabolite biosynthetic process"/>
    <property type="evidence" value="ECO:0007669"/>
    <property type="project" value="TreeGrafter"/>
</dbReference>
<comment type="similarity">
    <text evidence="4">Belongs to the NRP synthetase family.</text>
</comment>
<dbReference type="FunFam" id="1.10.1200.10:FF:000005">
    <property type="entry name" value="Nonribosomal peptide synthetase 1"/>
    <property type="match status" value="1"/>
</dbReference>
<evidence type="ECO:0000256" key="1">
    <source>
        <dbReference type="ARBA" id="ARBA00022450"/>
    </source>
</evidence>
<dbReference type="PROSITE" id="PS00455">
    <property type="entry name" value="AMP_BINDING"/>
    <property type="match status" value="3"/>
</dbReference>
<dbReference type="PROSITE" id="PS00012">
    <property type="entry name" value="PHOSPHOPANTETHEINE"/>
    <property type="match status" value="2"/>
</dbReference>
<name>A0A6A6RN10_9PLEO</name>
<dbReference type="FunFam" id="3.30.300.30:FF:000015">
    <property type="entry name" value="Nonribosomal peptide synthase SidD"/>
    <property type="match status" value="4"/>
</dbReference>
<evidence type="ECO:0000256" key="2">
    <source>
        <dbReference type="ARBA" id="ARBA00022553"/>
    </source>
</evidence>
<evidence type="ECO:0000256" key="3">
    <source>
        <dbReference type="ARBA" id="ARBA00022598"/>
    </source>
</evidence>
<dbReference type="InterPro" id="IPR020806">
    <property type="entry name" value="PKS_PP-bd"/>
</dbReference>